<dbReference type="Gene3D" id="1.25.40.10">
    <property type="entry name" value="Tetratricopeptide repeat domain"/>
    <property type="match status" value="2"/>
</dbReference>
<reference evidence="1 2" key="1">
    <citation type="journal article" date="2010" name="ChemBioChem">
        <title>Cloning and characterization of the biosynthetic gene cluster of 16-membered macrolide antibiotic FD-891: involvement of a dual functional cytochrome P450 monooxygenase catalyzing epoxidation and hydroxylation.</title>
        <authorList>
            <person name="Kudo F."/>
            <person name="Motegi A."/>
            <person name="Mizoue K."/>
            <person name="Eguchi T."/>
        </authorList>
    </citation>
    <scope>NUCLEOTIDE SEQUENCE [LARGE SCALE GENOMIC DNA]</scope>
    <source>
        <strain evidence="1 2">A-8890</strain>
    </source>
</reference>
<name>A0ABM7F838_9ACTN</name>
<accession>A0ABM7F838</accession>
<dbReference type="InterPro" id="IPR011990">
    <property type="entry name" value="TPR-like_helical_dom_sf"/>
</dbReference>
<dbReference type="SUPFAM" id="SSF48452">
    <property type="entry name" value="TPR-like"/>
    <property type="match status" value="2"/>
</dbReference>
<sequence length="976" mass="106040">MSGINDITDFDGLRHALAENYEQPEGPARNARAEQLLAEAEKLNIPLAVIEALGHQLKVYNYSSEKDKMFVPFARLLRMWDERPEDFDEYEIHSLHWVFKWMSAGMLNQPHVPLASIEKWLGEMEHRYRLAGHTERAVRSAEFSVAAHIGDLARAERAYAAWLAADRDTMADCHACELHSQGWWQSRLGADPEALELWAPVLDGEYACAHEPHTVLASSLVPLLRLGRPDEARAHHLRGFRLVRAMESMRDAYADHVEFCALTGNEARGLELLAERPAYFTDSGDPRSKLDFLTVVALLMDRLADRGFGDQTVPGPAGRTWTARELASHAREEALSLAALFDARNGTSYVSTRARERMDQAPLLDRLPLGVRAKRAAPAPRPPAVVERVAAAREDLASLLAEARRLSASLHPDSVGAWAAVSRAAEAEGAELDVRDRAEIVDHEAIGLGPEGRALFDRAAELYEQAGDPGEALAARARNANVHALTGHTEEALALVSEPYDKILALFADGGTGVRQTASVLVGRARILMQRMHETEEDAGAVAAAEAAVRELAEFAEPHRAEDVRLASRAAEARAMLGELAAHAGDAQTAMALFAEAAERYVAAGLPWFAVQYEARLAGAAQQLGDLETAERAALAALEHGGADLEPLGHAQLHVQLAEILGATERFEPAAEHALEAAHWADGAGEGPTLGAWARHQLGGFLLRLGRWAEAAEVLESALPDLTAETHGEGAIAQTQWWLGDCHTELGEHREAAERWLKAAEIARHWPEQRDHAMLAHLAAEALARAGLPADADRAYERAAELWGALGNVHGYVRALRARAWYAARGEGGEGLSSARELMGDAVLGCEAALSDVTGEDNRRRIAAELGETYRQFGDLLARSVAEEAELAAFRPVFEEALALVERAVAVYGSLGVDALDERTAAELAAGWLEADLRRPEEASGRALGVLAAYGDRDDEVATARRAEAERMREVVGAVE</sequence>
<keyword evidence="2" id="KW-1185">Reference proteome</keyword>
<protein>
    <recommendedName>
        <fullName evidence="3">Tetratricopeptide repeat protein</fullName>
    </recommendedName>
</protein>
<evidence type="ECO:0008006" key="3">
    <source>
        <dbReference type="Google" id="ProtNLM"/>
    </source>
</evidence>
<evidence type="ECO:0000313" key="2">
    <source>
        <dbReference type="Proteomes" id="UP001321542"/>
    </source>
</evidence>
<evidence type="ECO:0000313" key="1">
    <source>
        <dbReference type="EMBL" id="BBC32676.1"/>
    </source>
</evidence>
<dbReference type="RefSeq" id="WP_286251929.1">
    <property type="nucleotide sequence ID" value="NZ_AP018448.1"/>
</dbReference>
<dbReference type="EMBL" id="AP018448">
    <property type="protein sequence ID" value="BBC32676.1"/>
    <property type="molecule type" value="Genomic_DNA"/>
</dbReference>
<organism evidence="1 2">
    <name type="scientific">Streptomyces graminofaciens</name>
    <dbReference type="NCBI Taxonomy" id="68212"/>
    <lineage>
        <taxon>Bacteria</taxon>
        <taxon>Bacillati</taxon>
        <taxon>Actinomycetota</taxon>
        <taxon>Actinomycetes</taxon>
        <taxon>Kitasatosporales</taxon>
        <taxon>Streptomycetaceae</taxon>
        <taxon>Streptomyces</taxon>
    </lineage>
</organism>
<reference evidence="1 2" key="2">
    <citation type="journal article" date="2023" name="ChemBioChem">
        <title>Acyltransferase Domain Exchange between Two Independent Type I Polyketide Synthases in the Same Producer Strain of Macrolide Antibiotics.</title>
        <authorList>
            <person name="Kudo F."/>
            <person name="Kishikawa K."/>
            <person name="Tsuboi K."/>
            <person name="Kido T."/>
            <person name="Usui T."/>
            <person name="Hashimoto J."/>
            <person name="Shin-Ya K."/>
            <person name="Miyanaga A."/>
            <person name="Eguchi T."/>
        </authorList>
    </citation>
    <scope>NUCLEOTIDE SEQUENCE [LARGE SCALE GENOMIC DNA]</scope>
    <source>
        <strain evidence="1 2">A-8890</strain>
    </source>
</reference>
<gene>
    <name evidence="1" type="ORF">SGFS_039700</name>
</gene>
<dbReference type="Proteomes" id="UP001321542">
    <property type="component" value="Chromosome"/>
</dbReference>
<proteinExistence type="predicted"/>